<comment type="caution">
    <text evidence="1">The sequence shown here is derived from an EMBL/GenBank/DDBJ whole genome shotgun (WGS) entry which is preliminary data.</text>
</comment>
<reference evidence="1" key="2">
    <citation type="journal article" date="2024" name="Plant">
        <title>Genomic evolution and insights into agronomic trait innovations of Sesamum species.</title>
        <authorList>
            <person name="Miao H."/>
            <person name="Wang L."/>
            <person name="Qu L."/>
            <person name="Liu H."/>
            <person name="Sun Y."/>
            <person name="Le M."/>
            <person name="Wang Q."/>
            <person name="Wei S."/>
            <person name="Zheng Y."/>
            <person name="Lin W."/>
            <person name="Duan Y."/>
            <person name="Cao H."/>
            <person name="Xiong S."/>
            <person name="Wang X."/>
            <person name="Wei L."/>
            <person name="Li C."/>
            <person name="Ma Q."/>
            <person name="Ju M."/>
            <person name="Zhao R."/>
            <person name="Li G."/>
            <person name="Mu C."/>
            <person name="Tian Q."/>
            <person name="Mei H."/>
            <person name="Zhang T."/>
            <person name="Gao T."/>
            <person name="Zhang H."/>
        </authorList>
    </citation>
    <scope>NUCLEOTIDE SEQUENCE</scope>
    <source>
        <strain evidence="1">KEN1</strain>
    </source>
</reference>
<sequence>APALELKELLKYLKYAFLGENNTLSIIISSKLTPLEEEKLVRLLQEFWEAIGWTIIDIKRLSPSTCMHRILLEEGLNLRGKLNADSIHQ</sequence>
<accession>A0AAW2XMJ1</accession>
<name>A0AAW2XMJ1_9LAMI</name>
<evidence type="ECO:0000313" key="1">
    <source>
        <dbReference type="EMBL" id="KAL0454790.1"/>
    </source>
</evidence>
<organism evidence="1">
    <name type="scientific">Sesamum latifolium</name>
    <dbReference type="NCBI Taxonomy" id="2727402"/>
    <lineage>
        <taxon>Eukaryota</taxon>
        <taxon>Viridiplantae</taxon>
        <taxon>Streptophyta</taxon>
        <taxon>Embryophyta</taxon>
        <taxon>Tracheophyta</taxon>
        <taxon>Spermatophyta</taxon>
        <taxon>Magnoliopsida</taxon>
        <taxon>eudicotyledons</taxon>
        <taxon>Gunneridae</taxon>
        <taxon>Pentapetalae</taxon>
        <taxon>asterids</taxon>
        <taxon>lamiids</taxon>
        <taxon>Lamiales</taxon>
        <taxon>Pedaliaceae</taxon>
        <taxon>Sesamum</taxon>
    </lineage>
</organism>
<proteinExistence type="predicted"/>
<gene>
    <name evidence="1" type="ORF">Slati_0818200</name>
</gene>
<protein>
    <submittedName>
        <fullName evidence="1">Uncharacterized protein</fullName>
    </submittedName>
</protein>
<dbReference type="AlphaFoldDB" id="A0AAW2XMJ1"/>
<reference evidence="1" key="1">
    <citation type="submission" date="2020-06" db="EMBL/GenBank/DDBJ databases">
        <authorList>
            <person name="Li T."/>
            <person name="Hu X."/>
            <person name="Zhang T."/>
            <person name="Song X."/>
            <person name="Zhang H."/>
            <person name="Dai N."/>
            <person name="Sheng W."/>
            <person name="Hou X."/>
            <person name="Wei L."/>
        </authorList>
    </citation>
    <scope>NUCLEOTIDE SEQUENCE</scope>
    <source>
        <strain evidence="1">KEN1</strain>
        <tissue evidence="1">Leaf</tissue>
    </source>
</reference>
<feature type="non-terminal residue" evidence="1">
    <location>
        <position position="1"/>
    </location>
</feature>
<dbReference type="EMBL" id="JACGWN010000003">
    <property type="protein sequence ID" value="KAL0454790.1"/>
    <property type="molecule type" value="Genomic_DNA"/>
</dbReference>